<dbReference type="SUPFAM" id="SSF53448">
    <property type="entry name" value="Nucleotide-diphospho-sugar transferases"/>
    <property type="match status" value="1"/>
</dbReference>
<dbReference type="Gene3D" id="3.90.550.10">
    <property type="entry name" value="Spore Coat Polysaccharide Biosynthesis Protein SpsA, Chain A"/>
    <property type="match status" value="1"/>
</dbReference>
<dbReference type="GO" id="GO:0016779">
    <property type="term" value="F:nucleotidyltransferase activity"/>
    <property type="evidence" value="ECO:0007669"/>
    <property type="project" value="UniProtKB-ARBA"/>
</dbReference>
<accession>A0A1Q2CJN5</accession>
<dbReference type="KEGG" id="tes:BW730_00795"/>
<name>A0A1Q2CJN5_9ACTN</name>
<dbReference type="Pfam" id="PF12804">
    <property type="entry name" value="NTP_transf_3"/>
    <property type="match status" value="1"/>
</dbReference>
<evidence type="ECO:0000313" key="4">
    <source>
        <dbReference type="Proteomes" id="UP000188145"/>
    </source>
</evidence>
<feature type="domain" description="MobA-like NTP transferase" evidence="2">
    <location>
        <begin position="50"/>
        <end position="150"/>
    </location>
</feature>
<gene>
    <name evidence="3" type="ORF">BW730_00795</name>
</gene>
<dbReference type="InterPro" id="IPR025877">
    <property type="entry name" value="MobA-like_NTP_Trfase"/>
</dbReference>
<reference evidence="4" key="1">
    <citation type="submission" date="2017-02" db="EMBL/GenBank/DDBJ databases">
        <title>Tessaracoccus aquaemaris sp. nov., isolated from the intestine of a Korean rockfish, Sebastes schlegelii, in a marine aquaculture pond.</title>
        <authorList>
            <person name="Tak E.J."/>
            <person name="Bae J.-W."/>
        </authorList>
    </citation>
    <scope>NUCLEOTIDE SEQUENCE [LARGE SCALE GENOMIC DNA]</scope>
    <source>
        <strain evidence="4">NSG39</strain>
    </source>
</reference>
<feature type="region of interest" description="Disordered" evidence="1">
    <location>
        <begin position="168"/>
        <end position="191"/>
    </location>
</feature>
<sequence length="191" mass="20588">MGSAAGRRPFLADGHRQASAARRRHVARRSRGRRAAHGRRPGHRLVPERPDVARDGVSFVLEDPPFGGPVAGIAAALGAIDADDGEVYLLAGDLVAPAEIVDLLRAHDLDGDGVALIDREGWPQYLAGRYRLAALRRVLAGESRDRSVRRTFRVLDLILIPAEKDVTGDVDTPEQAETAGLRFPEPAADQA</sequence>
<evidence type="ECO:0000259" key="2">
    <source>
        <dbReference type="Pfam" id="PF12804"/>
    </source>
</evidence>
<protein>
    <recommendedName>
        <fullName evidence="2">MobA-like NTP transferase domain-containing protein</fullName>
    </recommendedName>
</protein>
<feature type="compositionally biased region" description="Basic residues" evidence="1">
    <location>
        <begin position="21"/>
        <end position="43"/>
    </location>
</feature>
<evidence type="ECO:0000256" key="1">
    <source>
        <dbReference type="SAM" id="MobiDB-lite"/>
    </source>
</evidence>
<dbReference type="InterPro" id="IPR029044">
    <property type="entry name" value="Nucleotide-diphossugar_trans"/>
</dbReference>
<dbReference type="STRING" id="1332264.BW730_00795"/>
<dbReference type="Proteomes" id="UP000188145">
    <property type="component" value="Chromosome"/>
</dbReference>
<feature type="region of interest" description="Disordered" evidence="1">
    <location>
        <begin position="1"/>
        <end position="48"/>
    </location>
</feature>
<organism evidence="3 4">
    <name type="scientific">Tessaracoccus aquimaris</name>
    <dbReference type="NCBI Taxonomy" id="1332264"/>
    <lineage>
        <taxon>Bacteria</taxon>
        <taxon>Bacillati</taxon>
        <taxon>Actinomycetota</taxon>
        <taxon>Actinomycetes</taxon>
        <taxon>Propionibacteriales</taxon>
        <taxon>Propionibacteriaceae</taxon>
        <taxon>Tessaracoccus</taxon>
    </lineage>
</organism>
<dbReference type="EMBL" id="CP019606">
    <property type="protein sequence ID" value="AQP46322.1"/>
    <property type="molecule type" value="Genomic_DNA"/>
</dbReference>
<keyword evidence="4" id="KW-1185">Reference proteome</keyword>
<evidence type="ECO:0000313" key="3">
    <source>
        <dbReference type="EMBL" id="AQP46322.1"/>
    </source>
</evidence>
<proteinExistence type="predicted"/>
<dbReference type="AlphaFoldDB" id="A0A1Q2CJN5"/>